<dbReference type="InterPro" id="IPR011009">
    <property type="entry name" value="Kinase-like_dom_sf"/>
</dbReference>
<feature type="compositionally biased region" description="Basic residues" evidence="1">
    <location>
        <begin position="781"/>
        <end position="793"/>
    </location>
</feature>
<dbReference type="Gene3D" id="1.25.10.10">
    <property type="entry name" value="Leucine-rich Repeat Variant"/>
    <property type="match status" value="1"/>
</dbReference>
<dbReference type="SUPFAM" id="SSF48371">
    <property type="entry name" value="ARM repeat"/>
    <property type="match status" value="1"/>
</dbReference>
<feature type="compositionally biased region" description="Low complexity" evidence="1">
    <location>
        <begin position="761"/>
        <end position="776"/>
    </location>
</feature>
<organism evidence="3">
    <name type="scientific">Tetraselmis sp. GSL018</name>
    <dbReference type="NCBI Taxonomy" id="582737"/>
    <lineage>
        <taxon>Eukaryota</taxon>
        <taxon>Viridiplantae</taxon>
        <taxon>Chlorophyta</taxon>
        <taxon>core chlorophytes</taxon>
        <taxon>Chlorodendrophyceae</taxon>
        <taxon>Chlorodendrales</taxon>
        <taxon>Chlorodendraceae</taxon>
        <taxon>Tetraselmis</taxon>
    </lineage>
</organism>
<feature type="region of interest" description="Disordered" evidence="1">
    <location>
        <begin position="655"/>
        <end position="832"/>
    </location>
</feature>
<dbReference type="InterPro" id="IPR011989">
    <property type="entry name" value="ARM-like"/>
</dbReference>
<dbReference type="PROSITE" id="PS50011">
    <property type="entry name" value="PROTEIN_KINASE_DOM"/>
    <property type="match status" value="1"/>
</dbReference>
<evidence type="ECO:0000313" key="3">
    <source>
        <dbReference type="EMBL" id="JAC70177.1"/>
    </source>
</evidence>
<feature type="compositionally biased region" description="Pro residues" evidence="1">
    <location>
        <begin position="823"/>
        <end position="832"/>
    </location>
</feature>
<dbReference type="InterPro" id="IPR016024">
    <property type="entry name" value="ARM-type_fold"/>
</dbReference>
<sequence length="832" mass="90284">MNFKAFKASLYDAAKAVTGSDAYKQTVEFSKDFAGKATDVVHQAAISAKESLAQAAGMKTLQNYDIERIQIASSGPGLAWKIFPAKSKRQTAGPGYSPEVSVWILDKHWLIQSHKEKGKTKGLEAYVDMIKRDVNNLSRLKHPSFLKIVEPLEETRSQLVLVTEPVCGSAHNILNAFTDLPEEVPDKYKLLSLSDQEIKFGLLQLAEGLSFLGNEAAMVHRGLSPETVLVAKDGSFRIAGLAWAVSMRDFPEGSQWQFDHADGGLLWWQKVLRPVLGYTAPELLLTDGQPNAITGLADRPSPASDVFSLAALMYRFIAGQELLMVKDDPEAYWYKVKTLGALDFSALPSLLQPTLKAMVAMQPSARPGALAVSQSPYFTEDVLLRALKFLDTMMQRGNMEKAGFIKDLNSFWQRFDQRVLTNKVLPPLLAELRTEALSGVVVPLVLAIVAKQSKEDFMSTTMPALEPIMAAATGETLMQLLRGASTLVSHMPQSAADQCLVPLVGKAFDSGNATIQEEGLKQANLLVDNMEFRLLKTEFVPRLHQMCLRTTTSGVRVGSLVVMGKIVKRLDKDEAGKVLDTMTKVTTVDKSPGTVMNCLAVAKALSKQWGPDLTATSVLPLLCGLLVANHTPQNFTAFLKAIRDMLNEIESKKSLSSSGGAAAPESVQAAGGAPASDAYSSWKMTTPGGGGVGSAPQGPRAPPPAQAAVGGSGSDVSWLASADCRRRGRPPRRDRCRSRARGALTRTCRGWRRPSRRPRGGRVPPSRLRQPLALRPAPSPRRGHSPRCRRRPRAPPGSGPPRPRCLPRGQRPPPRSTRSTPAQRPPPGQGQG</sequence>
<dbReference type="Pfam" id="PF00069">
    <property type="entry name" value="Pkinase"/>
    <property type="match status" value="1"/>
</dbReference>
<evidence type="ECO:0000259" key="2">
    <source>
        <dbReference type="PROSITE" id="PS50011"/>
    </source>
</evidence>
<gene>
    <name evidence="3" type="primary">SCYL2</name>
    <name evidence="3" type="ORF">TSPGSL018_4729</name>
</gene>
<reference evidence="3" key="1">
    <citation type="submission" date="2014-05" db="EMBL/GenBank/DDBJ databases">
        <title>The transcriptome of the halophilic microalga Tetraselmis sp. GSL018 isolated from the Great Salt Lake, Utah.</title>
        <authorList>
            <person name="Jinkerson R.E."/>
            <person name="D'Adamo S."/>
            <person name="Posewitz M.C."/>
        </authorList>
    </citation>
    <scope>NUCLEOTIDE SEQUENCE</scope>
    <source>
        <strain evidence="3">GSL018</strain>
    </source>
</reference>
<dbReference type="SMART" id="SM00220">
    <property type="entry name" value="S_TKc"/>
    <property type="match status" value="1"/>
</dbReference>
<dbReference type="EMBL" id="GBEZ01016037">
    <property type="protein sequence ID" value="JAC70177.1"/>
    <property type="molecule type" value="Transcribed_RNA"/>
</dbReference>
<dbReference type="GO" id="GO:0004672">
    <property type="term" value="F:protein kinase activity"/>
    <property type="evidence" value="ECO:0007669"/>
    <property type="project" value="InterPro"/>
</dbReference>
<dbReference type="PANTHER" id="PTHR12984">
    <property type="entry name" value="SCY1-RELATED S/T PROTEIN KINASE-LIKE"/>
    <property type="match status" value="1"/>
</dbReference>
<evidence type="ECO:0000256" key="1">
    <source>
        <dbReference type="SAM" id="MobiDB-lite"/>
    </source>
</evidence>
<dbReference type="GO" id="GO:0005524">
    <property type="term" value="F:ATP binding"/>
    <property type="evidence" value="ECO:0007669"/>
    <property type="project" value="InterPro"/>
</dbReference>
<feature type="domain" description="Protein kinase" evidence="2">
    <location>
        <begin position="68"/>
        <end position="378"/>
    </location>
</feature>
<dbReference type="InterPro" id="IPR051177">
    <property type="entry name" value="CIK-Related_Protein"/>
</dbReference>
<feature type="non-terminal residue" evidence="3">
    <location>
        <position position="832"/>
    </location>
</feature>
<dbReference type="AlphaFoldDB" id="A0A061RB67"/>
<name>A0A061RB67_9CHLO</name>
<feature type="compositionally biased region" description="Basic residues" evidence="1">
    <location>
        <begin position="749"/>
        <end position="760"/>
    </location>
</feature>
<proteinExistence type="predicted"/>
<protein>
    <submittedName>
        <fullName evidence="3">SCY1-like protein 2</fullName>
    </submittedName>
</protein>
<dbReference type="Gene3D" id="1.10.510.10">
    <property type="entry name" value="Transferase(Phosphotransferase) domain 1"/>
    <property type="match status" value="1"/>
</dbReference>
<dbReference type="Gene3D" id="3.30.200.20">
    <property type="entry name" value="Phosphorylase Kinase, domain 1"/>
    <property type="match status" value="1"/>
</dbReference>
<feature type="compositionally biased region" description="Basic residues" evidence="1">
    <location>
        <begin position="726"/>
        <end position="740"/>
    </location>
</feature>
<feature type="compositionally biased region" description="Pro residues" evidence="1">
    <location>
        <begin position="794"/>
        <end position="815"/>
    </location>
</feature>
<dbReference type="InterPro" id="IPR000719">
    <property type="entry name" value="Prot_kinase_dom"/>
</dbReference>
<dbReference type="PANTHER" id="PTHR12984:SF6">
    <property type="entry name" value="SCY1-LIKE PROTEIN 2"/>
    <property type="match status" value="1"/>
</dbReference>
<dbReference type="SUPFAM" id="SSF56112">
    <property type="entry name" value="Protein kinase-like (PK-like)"/>
    <property type="match status" value="1"/>
</dbReference>
<accession>A0A061RB67</accession>